<name>A0A167R0Q2_9VIRU</name>
<sequence>MTEEKYKDHFKKYETDEKYTSYINRPLGWLNAYINTYVGSETKIGLALCHGHNHSIEKFKKIKFINYWYLIDSDGFSFPDYICDLTNVKQVEYLPNEFFDCIMSIYCRVVDSDDKLQYFNILDNVKRTLKPHGFFISTELSGLFFRFMDNNELVSINHKLIKLTDENELNKYVNNFDTKSHFGEENIILTEMQKTFVILNYFMFRKNDTNIIKNILIKNIKLVLKRNGYYYVDMIGEYTFFVPIEKITNKKLIKELLK</sequence>
<dbReference type="EMBL" id="KU877344">
    <property type="protein sequence ID" value="ANB50174.1"/>
    <property type="molecule type" value="Genomic_DNA"/>
</dbReference>
<proteinExistence type="predicted"/>
<dbReference type="GeneID" id="80512536"/>
<dbReference type="Proteomes" id="UP000241365">
    <property type="component" value="Segment"/>
</dbReference>
<evidence type="ECO:0000313" key="2">
    <source>
        <dbReference type="Proteomes" id="UP000241365"/>
    </source>
</evidence>
<evidence type="ECO:0000313" key="1">
    <source>
        <dbReference type="EMBL" id="ANB50174.1"/>
    </source>
</evidence>
<dbReference type="KEGG" id="vg:80512536"/>
<dbReference type="RefSeq" id="YP_010775925.1">
    <property type="nucleotide sequence ID" value="NC_075034.1"/>
</dbReference>
<accession>A0A167R0Q2</accession>
<reference evidence="1 2" key="1">
    <citation type="journal article" date="2016" name="Genome Announc.">
        <title>Complete Genome Sequence of a New Megavirus Family Member Isolated from an Inland Water Lake for the First Time in India.</title>
        <authorList>
            <person name="Chatterjee A."/>
            <person name="Ali F."/>
            <person name="Bange D."/>
            <person name="Kondabagil K."/>
        </authorList>
    </citation>
    <scope>NUCLEOTIDE SEQUENCE [LARGE SCALE GENOMIC DNA]</scope>
    <source>
        <strain evidence="1">1</strain>
    </source>
</reference>
<keyword evidence="2" id="KW-1185">Reference proteome</keyword>
<organism evidence="1 2">
    <name type="scientific">Powai lake megavirus</name>
    <dbReference type="NCBI Taxonomy" id="1842663"/>
    <lineage>
        <taxon>Viruses</taxon>
        <taxon>Varidnaviria</taxon>
        <taxon>Bamfordvirae</taxon>
        <taxon>Nucleocytoviricota</taxon>
        <taxon>Megaviricetes</taxon>
        <taxon>Imitervirales</taxon>
        <taxon>Mimiviridae</taxon>
        <taxon>Megamimivirinae</taxon>
        <taxon>Megavirus</taxon>
        <taxon>Megavirus powaiense</taxon>
    </lineage>
</organism>
<dbReference type="InterPro" id="IPR029063">
    <property type="entry name" value="SAM-dependent_MTases_sf"/>
</dbReference>
<dbReference type="Gene3D" id="3.40.50.150">
    <property type="entry name" value="Vaccinia Virus protein VP39"/>
    <property type="match status" value="1"/>
</dbReference>
<dbReference type="SUPFAM" id="SSF53335">
    <property type="entry name" value="S-adenosyl-L-methionine-dependent methyltransferases"/>
    <property type="match status" value="1"/>
</dbReference>
<protein>
    <submittedName>
        <fullName evidence="1">Uncharacterized protein</fullName>
    </submittedName>
</protein>